<proteinExistence type="predicted"/>
<comment type="subcellular location">
    <subcellularLocation>
        <location evidence="1">Nucleus</location>
    </subcellularLocation>
</comment>
<dbReference type="GO" id="GO:0005634">
    <property type="term" value="C:nucleus"/>
    <property type="evidence" value="ECO:0007669"/>
    <property type="project" value="UniProtKB-SubCell"/>
</dbReference>
<dbReference type="GO" id="GO:0003677">
    <property type="term" value="F:DNA binding"/>
    <property type="evidence" value="ECO:0007669"/>
    <property type="project" value="InterPro"/>
</dbReference>
<dbReference type="PANTHER" id="PTHR31001">
    <property type="entry name" value="UNCHARACTERIZED TRANSCRIPTIONAL REGULATORY PROTEIN"/>
    <property type="match status" value="1"/>
</dbReference>
<dbReference type="GeneID" id="70233327"/>
<dbReference type="PROSITE" id="PS50048">
    <property type="entry name" value="ZN2_CY6_FUNGAL_2"/>
    <property type="match status" value="1"/>
</dbReference>
<evidence type="ECO:0000256" key="4">
    <source>
        <dbReference type="SAM" id="MobiDB-lite"/>
    </source>
</evidence>
<dbReference type="PANTHER" id="PTHR31001:SF40">
    <property type="entry name" value="ZN(II)2CYS6 TRANSCRIPTION FACTOR (EUROFUNG)"/>
    <property type="match status" value="1"/>
</dbReference>
<dbReference type="RefSeq" id="XP_046063501.1">
    <property type="nucleotide sequence ID" value="XM_046202112.1"/>
</dbReference>
<reference evidence="6" key="2">
    <citation type="submission" date="2021-01" db="EMBL/GenBank/DDBJ databases">
        <authorList>
            <person name="Schikora-Tamarit M.A."/>
        </authorList>
    </citation>
    <scope>NUCLEOTIDE SEQUENCE</scope>
    <source>
        <strain evidence="6">CBS6075</strain>
    </source>
</reference>
<dbReference type="SMART" id="SM00066">
    <property type="entry name" value="GAL4"/>
    <property type="match status" value="1"/>
</dbReference>
<dbReference type="Pfam" id="PF00172">
    <property type="entry name" value="Zn_clus"/>
    <property type="match status" value="1"/>
</dbReference>
<accession>A0A9P8PBK8</accession>
<dbReference type="SUPFAM" id="SSF57701">
    <property type="entry name" value="Zn2/Cys6 DNA-binding domain"/>
    <property type="match status" value="1"/>
</dbReference>
<dbReference type="InterPro" id="IPR036864">
    <property type="entry name" value="Zn2-C6_fun-type_DNA-bd_sf"/>
</dbReference>
<dbReference type="CDD" id="cd00067">
    <property type="entry name" value="GAL4"/>
    <property type="match status" value="1"/>
</dbReference>
<dbReference type="InterPro" id="IPR050613">
    <property type="entry name" value="Sec_Metabolite_Reg"/>
</dbReference>
<dbReference type="PROSITE" id="PS00463">
    <property type="entry name" value="ZN2_CY6_FUNGAL_1"/>
    <property type="match status" value="1"/>
</dbReference>
<keyword evidence="2" id="KW-0479">Metal-binding</keyword>
<evidence type="ECO:0000256" key="3">
    <source>
        <dbReference type="ARBA" id="ARBA00023242"/>
    </source>
</evidence>
<dbReference type="Proteomes" id="UP000769157">
    <property type="component" value="Unassembled WGS sequence"/>
</dbReference>
<keyword evidence="7" id="KW-1185">Reference proteome</keyword>
<dbReference type="EMBL" id="JAEUBE010000137">
    <property type="protein sequence ID" value="KAH3669238.1"/>
    <property type="molecule type" value="Genomic_DNA"/>
</dbReference>
<dbReference type="GO" id="GO:0008270">
    <property type="term" value="F:zinc ion binding"/>
    <property type="evidence" value="ECO:0007669"/>
    <property type="project" value="InterPro"/>
</dbReference>
<reference evidence="6" key="1">
    <citation type="journal article" date="2021" name="Open Biol.">
        <title>Shared evolutionary footprints suggest mitochondrial oxidative damage underlies multiple complex I losses in fungi.</title>
        <authorList>
            <person name="Schikora-Tamarit M.A."/>
            <person name="Marcet-Houben M."/>
            <person name="Nosek J."/>
            <person name="Gabaldon T."/>
        </authorList>
    </citation>
    <scope>NUCLEOTIDE SEQUENCE</scope>
    <source>
        <strain evidence="6">CBS6075</strain>
    </source>
</reference>
<dbReference type="Pfam" id="PF04082">
    <property type="entry name" value="Fungal_trans"/>
    <property type="match status" value="1"/>
</dbReference>
<dbReference type="Gene3D" id="4.10.240.10">
    <property type="entry name" value="Zn(2)-C6 fungal-type DNA-binding domain"/>
    <property type="match status" value="1"/>
</dbReference>
<evidence type="ECO:0000259" key="5">
    <source>
        <dbReference type="PROSITE" id="PS50048"/>
    </source>
</evidence>
<sequence>MSSKLIPGVQQFRVPDFQKPRVKACLSCREKKRKCNKESPVCSYCRRRNTNCSYSQAGHSKTASLAETKPENTPPKSSCSQSSIVPKAFWPSKQNTDNGPDTFKNITPSMRYGPVYTNIFSSSLFQNGASGSEDLKVLKSYVPDRKKADTLLDRYTSSIHPIVPVFDLREFYPLYETFWDNESVANIEFYIVLFTVFYAASVSEYEEMSIDEHFSLVADELGLQMKYYVGATEIALAMHEFPTQVALVDLQSTFILHYVLRSDCRTDDCGSTGFLVRLAQSIELHRDPWKYHQFTDNRKIQLRRLLWWHIYYLDCTTALSTKISPIIVEGEYDTLYPNEYTKTASGEYRLDRYIAFANRRFSWAELCNRILRLSSRLAAPADQELYSIQKGIDNLAIQCNASVQRISEANTNMAHDSFVLFSTSIIPTLADRCHILVYLAFQMSSPKEISSVADIQVSSIDPDFEESQVRLLQEFLQYGSMPKNKKFLWEIRKYQPIQSILTLLRSLVADVVGFQDHFDSYDSLKALESSLKAEVISNAVENLSYLANHTTPLCRQRWNLVKDLKATTWQQLFTPKTPEIFDDNKAVTGSTCSNSSDESFPLTEESWVEMLSELGKVHRKIDENISIKIWDNDAGHYIL</sequence>
<keyword evidence="3" id="KW-0539">Nucleus</keyword>
<gene>
    <name evidence="6" type="ORF">OGAPHI_001359</name>
</gene>
<dbReference type="InterPro" id="IPR001138">
    <property type="entry name" value="Zn2Cys6_DnaBD"/>
</dbReference>
<dbReference type="InterPro" id="IPR007219">
    <property type="entry name" value="XnlR_reg_dom"/>
</dbReference>
<evidence type="ECO:0000313" key="7">
    <source>
        <dbReference type="Proteomes" id="UP000769157"/>
    </source>
</evidence>
<evidence type="ECO:0000256" key="1">
    <source>
        <dbReference type="ARBA" id="ARBA00004123"/>
    </source>
</evidence>
<organism evidence="6 7">
    <name type="scientific">Ogataea philodendri</name>
    <dbReference type="NCBI Taxonomy" id="1378263"/>
    <lineage>
        <taxon>Eukaryota</taxon>
        <taxon>Fungi</taxon>
        <taxon>Dikarya</taxon>
        <taxon>Ascomycota</taxon>
        <taxon>Saccharomycotina</taxon>
        <taxon>Pichiomycetes</taxon>
        <taxon>Pichiales</taxon>
        <taxon>Pichiaceae</taxon>
        <taxon>Ogataea</taxon>
    </lineage>
</organism>
<protein>
    <recommendedName>
        <fullName evidence="5">Zn(2)-C6 fungal-type domain-containing protein</fullName>
    </recommendedName>
</protein>
<name>A0A9P8PBK8_9ASCO</name>
<dbReference type="GO" id="GO:0000981">
    <property type="term" value="F:DNA-binding transcription factor activity, RNA polymerase II-specific"/>
    <property type="evidence" value="ECO:0007669"/>
    <property type="project" value="InterPro"/>
</dbReference>
<feature type="region of interest" description="Disordered" evidence="4">
    <location>
        <begin position="55"/>
        <end position="82"/>
    </location>
</feature>
<comment type="caution">
    <text evidence="6">The sequence shown here is derived from an EMBL/GenBank/DDBJ whole genome shotgun (WGS) entry which is preliminary data.</text>
</comment>
<dbReference type="CDD" id="cd12148">
    <property type="entry name" value="fungal_TF_MHR"/>
    <property type="match status" value="1"/>
</dbReference>
<feature type="compositionally biased region" description="Polar residues" evidence="4">
    <location>
        <begin position="55"/>
        <end position="65"/>
    </location>
</feature>
<evidence type="ECO:0000256" key="2">
    <source>
        <dbReference type="ARBA" id="ARBA00022723"/>
    </source>
</evidence>
<dbReference type="OrthoDB" id="762982at2759"/>
<feature type="domain" description="Zn(2)-C6 fungal-type" evidence="5">
    <location>
        <begin position="24"/>
        <end position="54"/>
    </location>
</feature>
<evidence type="ECO:0000313" key="6">
    <source>
        <dbReference type="EMBL" id="KAH3669238.1"/>
    </source>
</evidence>
<dbReference type="GO" id="GO:0006351">
    <property type="term" value="P:DNA-templated transcription"/>
    <property type="evidence" value="ECO:0007669"/>
    <property type="project" value="InterPro"/>
</dbReference>
<dbReference type="AlphaFoldDB" id="A0A9P8PBK8"/>